<dbReference type="Proteomes" id="UP000050761">
    <property type="component" value="Unassembled WGS sequence"/>
</dbReference>
<evidence type="ECO:0000313" key="1">
    <source>
        <dbReference type="EMBL" id="VDO88250.1"/>
    </source>
</evidence>
<accession>A0A3P7YJP4</accession>
<dbReference type="AlphaFoldDB" id="A0A3P7YJP4"/>
<sequence>MWYRSVLSKPAILPQEYYVLREFKINDPDVRLSIFNVISACVIALLLTALAVILIVAYIRAKSKSGMKKMVSTSITVESSLDSISISNNNYSNNNIRRFTDSFLACSSSNRNVYDSIVAV</sequence>
<dbReference type="WBParaSite" id="HPBE_0001133301-mRNA-1">
    <property type="protein sequence ID" value="HPBE_0001133301-mRNA-1"/>
    <property type="gene ID" value="HPBE_0001133301"/>
</dbReference>
<gene>
    <name evidence="1" type="ORF">HPBE_LOCUS11334</name>
</gene>
<name>A0A3P7YJP4_HELPZ</name>
<organism evidence="1">
    <name type="scientific">Heligmosomoides polygyrus</name>
    <name type="common">Parasitic roundworm</name>
    <dbReference type="NCBI Taxonomy" id="6339"/>
    <lineage>
        <taxon>Eukaryota</taxon>
        <taxon>Metazoa</taxon>
        <taxon>Ecdysozoa</taxon>
        <taxon>Nematoda</taxon>
        <taxon>Chromadorea</taxon>
        <taxon>Rhabditida</taxon>
        <taxon>Rhabditina</taxon>
        <taxon>Rhabditomorpha</taxon>
        <taxon>Strongyloidea</taxon>
        <taxon>Heligmosomidae</taxon>
        <taxon>Heligmosomoides</taxon>
    </lineage>
</organism>
<evidence type="ECO:0000313" key="2">
    <source>
        <dbReference type="Proteomes" id="UP000050761"/>
    </source>
</evidence>
<reference evidence="1 2" key="1">
    <citation type="submission" date="2018-11" db="EMBL/GenBank/DDBJ databases">
        <authorList>
            <consortium name="Pathogen Informatics"/>
        </authorList>
    </citation>
    <scope>NUCLEOTIDE SEQUENCE [LARGE SCALE GENOMIC DNA]</scope>
</reference>
<proteinExistence type="predicted"/>
<evidence type="ECO:0000313" key="3">
    <source>
        <dbReference type="WBParaSite" id="HPBE_0001133301-mRNA-1"/>
    </source>
</evidence>
<protein>
    <submittedName>
        <fullName evidence="3">Col_cuticle_N domain-containing protein</fullName>
    </submittedName>
</protein>
<reference evidence="3" key="2">
    <citation type="submission" date="2019-09" db="UniProtKB">
        <authorList>
            <consortium name="WormBaseParasite"/>
        </authorList>
    </citation>
    <scope>IDENTIFICATION</scope>
</reference>
<keyword evidence="2" id="KW-1185">Reference proteome</keyword>
<dbReference type="EMBL" id="UZAH01027065">
    <property type="protein sequence ID" value="VDO88250.1"/>
    <property type="molecule type" value="Genomic_DNA"/>
</dbReference>